<feature type="chain" id="PRO_5045376471" evidence="2">
    <location>
        <begin position="27"/>
        <end position="75"/>
    </location>
</feature>
<evidence type="ECO:0000313" key="3">
    <source>
        <dbReference type="EMBL" id="MFC0593462.1"/>
    </source>
</evidence>
<sequence>MSKPLARTAAAVVMTTAMAWNLPASAQTPAPSRPAATSTRSAAAPAVPASAPASAPKAAQSSFGPSSGPASKPRP</sequence>
<organism evidence="3 4">
    <name type="scientific">Ottowia pentelensis</name>
    <dbReference type="NCBI Taxonomy" id="511108"/>
    <lineage>
        <taxon>Bacteria</taxon>
        <taxon>Pseudomonadati</taxon>
        <taxon>Pseudomonadota</taxon>
        <taxon>Betaproteobacteria</taxon>
        <taxon>Burkholderiales</taxon>
        <taxon>Comamonadaceae</taxon>
        <taxon>Ottowia</taxon>
    </lineage>
</organism>
<keyword evidence="4" id="KW-1185">Reference proteome</keyword>
<accession>A0ABV6PUD3</accession>
<gene>
    <name evidence="3" type="ORF">ACFFGG_12975</name>
</gene>
<name>A0ABV6PUD3_9BURK</name>
<proteinExistence type="predicted"/>
<feature type="region of interest" description="Disordered" evidence="1">
    <location>
        <begin position="25"/>
        <end position="75"/>
    </location>
</feature>
<feature type="signal peptide" evidence="2">
    <location>
        <begin position="1"/>
        <end position="26"/>
    </location>
</feature>
<evidence type="ECO:0000256" key="2">
    <source>
        <dbReference type="SAM" id="SignalP"/>
    </source>
</evidence>
<dbReference type="RefSeq" id="WP_377483643.1">
    <property type="nucleotide sequence ID" value="NZ_JBHLTN010000026.1"/>
</dbReference>
<feature type="compositionally biased region" description="Low complexity" evidence="1">
    <location>
        <begin position="25"/>
        <end position="62"/>
    </location>
</feature>
<evidence type="ECO:0000256" key="1">
    <source>
        <dbReference type="SAM" id="MobiDB-lite"/>
    </source>
</evidence>
<evidence type="ECO:0000313" key="4">
    <source>
        <dbReference type="Proteomes" id="UP001589834"/>
    </source>
</evidence>
<comment type="caution">
    <text evidence="3">The sequence shown here is derived from an EMBL/GenBank/DDBJ whole genome shotgun (WGS) entry which is preliminary data.</text>
</comment>
<protein>
    <submittedName>
        <fullName evidence="3">Uncharacterized protein</fullName>
    </submittedName>
</protein>
<keyword evidence="2" id="KW-0732">Signal</keyword>
<dbReference type="EMBL" id="JBHLTN010000026">
    <property type="protein sequence ID" value="MFC0593462.1"/>
    <property type="molecule type" value="Genomic_DNA"/>
</dbReference>
<reference evidence="3 4" key="1">
    <citation type="submission" date="2024-09" db="EMBL/GenBank/DDBJ databases">
        <authorList>
            <person name="Sun Q."/>
            <person name="Mori K."/>
        </authorList>
    </citation>
    <scope>NUCLEOTIDE SEQUENCE [LARGE SCALE GENOMIC DNA]</scope>
    <source>
        <strain evidence="3 4">NCAIM B.02336</strain>
    </source>
</reference>
<dbReference type="Proteomes" id="UP001589834">
    <property type="component" value="Unassembled WGS sequence"/>
</dbReference>